<keyword evidence="5" id="KW-0812">Transmembrane</keyword>
<dbReference type="GO" id="GO:0008234">
    <property type="term" value="F:cysteine-type peptidase activity"/>
    <property type="evidence" value="ECO:0007669"/>
    <property type="project" value="UniProtKB-KW"/>
</dbReference>
<dbReference type="InterPro" id="IPR051794">
    <property type="entry name" value="PG_Endopeptidase_C40"/>
</dbReference>
<dbReference type="SUPFAM" id="SSF54001">
    <property type="entry name" value="Cysteine proteinases"/>
    <property type="match status" value="1"/>
</dbReference>
<reference evidence="7" key="1">
    <citation type="submission" date="2021-10" db="EMBL/GenBank/DDBJ databases">
        <title>Collection of gut derived symbiotic bacterial strains cultured from healthy donors.</title>
        <authorList>
            <person name="Lin H."/>
            <person name="Littmann E."/>
            <person name="Kohout C."/>
            <person name="Pamer E.G."/>
        </authorList>
    </citation>
    <scope>NUCLEOTIDE SEQUENCE</scope>
    <source>
        <strain evidence="7">DFI.4.48</strain>
    </source>
</reference>
<name>A0AAW4VQB4_9FIRM</name>
<keyword evidence="3" id="KW-0378">Hydrolase</keyword>
<sequence>MEKNIKERVSQIVNDKNVKEKLTQFFQEKIVNRKAMFIPIAGVATFMLVGYAAADTEAPVIVSDQIEVTYGEKFDVDTLDITDNRDERSDIQVNADLASLNVQQLGDYKITVTATDSFNNETTKEVTVKVVDQVGPKIETLGSSEGYVVEVPVKGSNDLASYVKATDDVDGDVTPFMESDKALDTSKLGTQTITLKASDVSGNETERTIDFAVTDTEAPVISLTNGANVTVNYSSDFNLSNYVSVNDNYDGSIQPQVEGSVDTRKEDGTQTLTINATDSSGNKSTAQLNVNVKDTQAPTISLSKSEVTVNAGESLDLSKYLSSATDNKDGDLKSKVSIPSVSTSRAGTYTATYSVSDSEGNKATASLSVKVKAIQAARTSRKSSVAVGTTSRPNYYGTSVIGAAYSRLGCPYVWGAEGPNTFDCSGLVKWCYAKAGKSLPHSSSAMKSSGTVISVSSAQPGDILWRPGHVAIYVGGNQYIHAPQTGDVVKVSSGVGSFSCAIRP</sequence>
<evidence type="ECO:0000256" key="1">
    <source>
        <dbReference type="ARBA" id="ARBA00007074"/>
    </source>
</evidence>
<dbReference type="GeneID" id="77471575"/>
<dbReference type="Proteomes" id="UP001198439">
    <property type="component" value="Unassembled WGS sequence"/>
</dbReference>
<dbReference type="InterPro" id="IPR000064">
    <property type="entry name" value="NLP_P60_dom"/>
</dbReference>
<comment type="similarity">
    <text evidence="1">Belongs to the peptidase C40 family.</text>
</comment>
<dbReference type="Gene3D" id="2.60.40.10">
    <property type="entry name" value="Immunoglobulins"/>
    <property type="match status" value="4"/>
</dbReference>
<accession>A0AAW4VQB4</accession>
<evidence type="ECO:0000256" key="3">
    <source>
        <dbReference type="ARBA" id="ARBA00022801"/>
    </source>
</evidence>
<evidence type="ECO:0000256" key="2">
    <source>
        <dbReference type="ARBA" id="ARBA00022670"/>
    </source>
</evidence>
<dbReference type="PROSITE" id="PS51935">
    <property type="entry name" value="NLPC_P60"/>
    <property type="match status" value="1"/>
</dbReference>
<dbReference type="GO" id="GO:0006508">
    <property type="term" value="P:proteolysis"/>
    <property type="evidence" value="ECO:0007669"/>
    <property type="project" value="UniProtKB-KW"/>
</dbReference>
<keyword evidence="5" id="KW-0472">Membrane</keyword>
<dbReference type="Gene3D" id="3.90.1720.10">
    <property type="entry name" value="endopeptidase domain like (from Nostoc punctiforme)"/>
    <property type="match status" value="1"/>
</dbReference>
<evidence type="ECO:0000256" key="4">
    <source>
        <dbReference type="ARBA" id="ARBA00022807"/>
    </source>
</evidence>
<dbReference type="InterPro" id="IPR038765">
    <property type="entry name" value="Papain-like_cys_pep_sf"/>
</dbReference>
<dbReference type="InterPro" id="IPR013783">
    <property type="entry name" value="Ig-like_fold"/>
</dbReference>
<evidence type="ECO:0000313" key="7">
    <source>
        <dbReference type="EMBL" id="MCB8611313.1"/>
    </source>
</evidence>
<organism evidence="7 8">
    <name type="scientific">Faecalibacillus faecis</name>
    <dbReference type="NCBI Taxonomy" id="1982628"/>
    <lineage>
        <taxon>Bacteria</taxon>
        <taxon>Bacillati</taxon>
        <taxon>Bacillota</taxon>
        <taxon>Erysipelotrichia</taxon>
        <taxon>Erysipelotrichales</taxon>
        <taxon>Coprobacillaceae</taxon>
        <taxon>Faecalibacillus</taxon>
    </lineage>
</organism>
<keyword evidence="2" id="KW-0645">Protease</keyword>
<dbReference type="Pfam" id="PF16403">
    <property type="entry name" value="Bact_surface_Ig-like"/>
    <property type="match status" value="1"/>
</dbReference>
<evidence type="ECO:0000313" key="8">
    <source>
        <dbReference type="Proteomes" id="UP001198439"/>
    </source>
</evidence>
<keyword evidence="4" id="KW-0788">Thiol protease</keyword>
<keyword evidence="5" id="KW-1133">Transmembrane helix</keyword>
<evidence type="ECO:0000259" key="6">
    <source>
        <dbReference type="PROSITE" id="PS51935"/>
    </source>
</evidence>
<evidence type="ECO:0000256" key="5">
    <source>
        <dbReference type="SAM" id="Phobius"/>
    </source>
</evidence>
<dbReference type="PANTHER" id="PTHR47359">
    <property type="entry name" value="PEPTIDOGLYCAN DL-ENDOPEPTIDASE CWLO"/>
    <property type="match status" value="1"/>
</dbReference>
<dbReference type="RefSeq" id="WP_227280036.1">
    <property type="nucleotide sequence ID" value="NZ_JADPLM010000055.1"/>
</dbReference>
<dbReference type="InterPro" id="IPR032179">
    <property type="entry name" value="Cry22Aa_Ig-like"/>
</dbReference>
<dbReference type="PANTHER" id="PTHR47359:SF3">
    <property type="entry name" value="NLP_P60 DOMAIN-CONTAINING PROTEIN-RELATED"/>
    <property type="match status" value="1"/>
</dbReference>
<protein>
    <submittedName>
        <fullName evidence="7">DUF5011 domain-containing protein</fullName>
    </submittedName>
</protein>
<feature type="domain" description="NlpC/P60" evidence="6">
    <location>
        <begin position="394"/>
        <end position="504"/>
    </location>
</feature>
<dbReference type="EMBL" id="JAJDKZ010000047">
    <property type="protein sequence ID" value="MCB8611313.1"/>
    <property type="molecule type" value="Genomic_DNA"/>
</dbReference>
<dbReference type="Pfam" id="PF00877">
    <property type="entry name" value="NLPC_P60"/>
    <property type="match status" value="1"/>
</dbReference>
<proteinExistence type="inferred from homology"/>
<dbReference type="AlphaFoldDB" id="A0AAW4VQB4"/>
<gene>
    <name evidence="7" type="ORF">LJD69_11995</name>
</gene>
<feature type="transmembrane region" description="Helical" evidence="5">
    <location>
        <begin position="35"/>
        <end position="54"/>
    </location>
</feature>
<comment type="caution">
    <text evidence="7">The sequence shown here is derived from an EMBL/GenBank/DDBJ whole genome shotgun (WGS) entry which is preliminary data.</text>
</comment>